<evidence type="ECO:0000256" key="1">
    <source>
        <dbReference type="SAM" id="MobiDB-lite"/>
    </source>
</evidence>
<feature type="compositionally biased region" description="Low complexity" evidence="1">
    <location>
        <begin position="384"/>
        <end position="402"/>
    </location>
</feature>
<gene>
    <name evidence="3" type="ORF">CSSPTR1EN2_LOCUS18599</name>
</gene>
<organism evidence="3 4">
    <name type="scientific">Sphagnum troendelagicum</name>
    <dbReference type="NCBI Taxonomy" id="128251"/>
    <lineage>
        <taxon>Eukaryota</taxon>
        <taxon>Viridiplantae</taxon>
        <taxon>Streptophyta</taxon>
        <taxon>Embryophyta</taxon>
        <taxon>Bryophyta</taxon>
        <taxon>Sphagnophytina</taxon>
        <taxon>Sphagnopsida</taxon>
        <taxon>Sphagnales</taxon>
        <taxon>Sphagnaceae</taxon>
        <taxon>Sphagnum</taxon>
    </lineage>
</organism>
<evidence type="ECO:0000313" key="4">
    <source>
        <dbReference type="Proteomes" id="UP001497512"/>
    </source>
</evidence>
<feature type="domain" description="Ternary complex factor MIP1 leucine-zipper" evidence="2">
    <location>
        <begin position="51"/>
        <end position="129"/>
    </location>
</feature>
<protein>
    <recommendedName>
        <fullName evidence="2">Ternary complex factor MIP1 leucine-zipper domain-containing protein</fullName>
    </recommendedName>
</protein>
<feature type="region of interest" description="Disordered" evidence="1">
    <location>
        <begin position="317"/>
        <end position="340"/>
    </location>
</feature>
<evidence type="ECO:0000259" key="2">
    <source>
        <dbReference type="Pfam" id="PF14389"/>
    </source>
</evidence>
<dbReference type="PANTHER" id="PTHR46248">
    <property type="entry name" value="EXPRESSED PROTEIN"/>
    <property type="match status" value="1"/>
</dbReference>
<feature type="region of interest" description="Disordered" evidence="1">
    <location>
        <begin position="208"/>
        <end position="277"/>
    </location>
</feature>
<dbReference type="InterPro" id="IPR025757">
    <property type="entry name" value="MIP1_Leuzipper"/>
</dbReference>
<feature type="compositionally biased region" description="Polar residues" evidence="1">
    <location>
        <begin position="235"/>
        <end position="249"/>
    </location>
</feature>
<feature type="compositionally biased region" description="Basic and acidic residues" evidence="1">
    <location>
        <begin position="43"/>
        <end position="54"/>
    </location>
</feature>
<feature type="compositionally biased region" description="Low complexity" evidence="1">
    <location>
        <begin position="330"/>
        <end position="339"/>
    </location>
</feature>
<name>A0ABP0URR8_9BRYO</name>
<feature type="compositionally biased region" description="Polar residues" evidence="1">
    <location>
        <begin position="262"/>
        <end position="277"/>
    </location>
</feature>
<feature type="compositionally biased region" description="Low complexity" evidence="1">
    <location>
        <begin position="250"/>
        <end position="261"/>
    </location>
</feature>
<accession>A0ABP0URR8</accession>
<dbReference type="Proteomes" id="UP001497512">
    <property type="component" value="Chromosome 5"/>
</dbReference>
<proteinExistence type="predicted"/>
<keyword evidence="4" id="KW-1185">Reference proteome</keyword>
<reference evidence="3" key="1">
    <citation type="submission" date="2024-02" db="EMBL/GenBank/DDBJ databases">
        <authorList>
            <consortium name="ELIXIR-Norway"/>
            <consortium name="Elixir Norway"/>
        </authorList>
    </citation>
    <scope>NUCLEOTIDE SEQUENCE</scope>
</reference>
<evidence type="ECO:0000313" key="3">
    <source>
        <dbReference type="EMBL" id="CAK9227158.1"/>
    </source>
</evidence>
<dbReference type="EMBL" id="OZ019897">
    <property type="protein sequence ID" value="CAK9227158.1"/>
    <property type="molecule type" value="Genomic_DNA"/>
</dbReference>
<feature type="region of interest" description="Disordered" evidence="1">
    <location>
        <begin position="29"/>
        <end position="54"/>
    </location>
</feature>
<dbReference type="Pfam" id="PF14389">
    <property type="entry name" value="Lzipper-MIP1"/>
    <property type="match status" value="1"/>
</dbReference>
<feature type="region of interest" description="Disordered" evidence="1">
    <location>
        <begin position="379"/>
        <end position="402"/>
    </location>
</feature>
<dbReference type="PANTHER" id="PTHR46248:SF4">
    <property type="entry name" value="OS01G0147800 PROTEIN"/>
    <property type="match status" value="1"/>
</dbReference>
<sequence length="402" mass="43657">MQVDRQWPDVSVRGLNSHQRQTQCVYVQPGKVHKQTSRSKISAYDRGRRERKERRTALEKEVTRLQKSLAQELNLRNALNRGLNRALGSLPRIPNNLPVETRKLLFEVAVLEEEVLSLEKQVVCLREQLLPSDGSPGVAALLDPSAEIVAGKAAAAVTKISTVVQIRELHSHSADLISEGFAVDLQPAGNGAGLGSTRVQSCRLKKEDARLPTSNHHAVHARRKSKDPVVARMLSSIQATKTLSNSHNRSASSQLQGALQSKHNPTSNNITTPRLVRQQSFDSLRVSGTTSSKRNLIPSPAAATSLVKHGSIKENTISASAPLDTKGRSSRSAGSISRRTQMVDPCAAPCDFDHITASNKLSEEVVRLLHIIYGNMQGSSQGPTTSSLTASESTTFLTTSSR</sequence>